<evidence type="ECO:0000313" key="3">
    <source>
        <dbReference type="Proteomes" id="UP001152759"/>
    </source>
</evidence>
<feature type="signal peptide" evidence="1">
    <location>
        <begin position="1"/>
        <end position="19"/>
    </location>
</feature>
<accession>A0A9P0F2X0</accession>
<keyword evidence="1" id="KW-0732">Signal</keyword>
<evidence type="ECO:0000313" key="2">
    <source>
        <dbReference type="EMBL" id="CAH0386671.1"/>
    </source>
</evidence>
<organism evidence="2 3">
    <name type="scientific">Bemisia tabaci</name>
    <name type="common">Sweetpotato whitefly</name>
    <name type="synonym">Aleurodes tabaci</name>
    <dbReference type="NCBI Taxonomy" id="7038"/>
    <lineage>
        <taxon>Eukaryota</taxon>
        <taxon>Metazoa</taxon>
        <taxon>Ecdysozoa</taxon>
        <taxon>Arthropoda</taxon>
        <taxon>Hexapoda</taxon>
        <taxon>Insecta</taxon>
        <taxon>Pterygota</taxon>
        <taxon>Neoptera</taxon>
        <taxon>Paraneoptera</taxon>
        <taxon>Hemiptera</taxon>
        <taxon>Sternorrhyncha</taxon>
        <taxon>Aleyrodoidea</taxon>
        <taxon>Aleyrodidae</taxon>
        <taxon>Aleyrodinae</taxon>
        <taxon>Bemisia</taxon>
    </lineage>
</organism>
<sequence>MQTKVLFVLLLACTAAVSADQKVPLQKRADGVISNLLDFTGSLTKNIVDKAVSGGHTSINAISGIINYSLDSAKSLTNTLLRRDLGMTMTMPRYNMPNPNSYSAYDTLGAMLAKAQTDLNNSWDAANTLTRDMRPNLSDRGLAILNMYMRELRTSRASYNNALSNAADLYASLSANPDLNDQDLVNLLQDQYGLEMIDYAQQARRLGNVIKNNGFDL</sequence>
<gene>
    <name evidence="2" type="ORF">BEMITA_LOCUS5757</name>
</gene>
<keyword evidence="3" id="KW-1185">Reference proteome</keyword>
<dbReference type="AlphaFoldDB" id="A0A9P0F2X0"/>
<reference evidence="2" key="1">
    <citation type="submission" date="2021-12" db="EMBL/GenBank/DDBJ databases">
        <authorList>
            <person name="King R."/>
        </authorList>
    </citation>
    <scope>NUCLEOTIDE SEQUENCE</scope>
</reference>
<dbReference type="EMBL" id="OU963864">
    <property type="protein sequence ID" value="CAH0386671.1"/>
    <property type="molecule type" value="Genomic_DNA"/>
</dbReference>
<protein>
    <submittedName>
        <fullName evidence="2">Uncharacterized protein</fullName>
    </submittedName>
</protein>
<proteinExistence type="predicted"/>
<dbReference type="KEGG" id="btab:109031163"/>
<feature type="chain" id="PRO_5040431567" evidence="1">
    <location>
        <begin position="20"/>
        <end position="217"/>
    </location>
</feature>
<evidence type="ECO:0000256" key="1">
    <source>
        <dbReference type="SAM" id="SignalP"/>
    </source>
</evidence>
<name>A0A9P0F2X0_BEMTA</name>
<dbReference type="Proteomes" id="UP001152759">
    <property type="component" value="Chromosome 3"/>
</dbReference>